<evidence type="ECO:0000256" key="4">
    <source>
        <dbReference type="PROSITE-ProRule" id="PRU00335"/>
    </source>
</evidence>
<evidence type="ECO:0000256" key="1">
    <source>
        <dbReference type="ARBA" id="ARBA00023015"/>
    </source>
</evidence>
<evidence type="ECO:0000256" key="3">
    <source>
        <dbReference type="ARBA" id="ARBA00023163"/>
    </source>
</evidence>
<feature type="domain" description="HTH tetR-type" evidence="5">
    <location>
        <begin position="8"/>
        <end position="68"/>
    </location>
</feature>
<dbReference type="PANTHER" id="PTHR30055:SF234">
    <property type="entry name" value="HTH-TYPE TRANSCRIPTIONAL REGULATOR BETI"/>
    <property type="match status" value="1"/>
</dbReference>
<evidence type="ECO:0000313" key="6">
    <source>
        <dbReference type="EMBL" id="CAG7606609.1"/>
    </source>
</evidence>
<dbReference type="EMBL" id="CAJVAP010000008">
    <property type="protein sequence ID" value="CAG7606609.1"/>
    <property type="molecule type" value="Genomic_DNA"/>
</dbReference>
<keyword evidence="3" id="KW-0804">Transcription</keyword>
<dbReference type="InterPro" id="IPR050109">
    <property type="entry name" value="HTH-type_TetR-like_transc_reg"/>
</dbReference>
<accession>A0A916JYI1</accession>
<evidence type="ECO:0000313" key="7">
    <source>
        <dbReference type="Proteomes" id="UP000693892"/>
    </source>
</evidence>
<sequence length="210" mass="22734">MARPKRQGERRQQLARAAQRVIAQYGLNGAKLSRIASEAGLTSGAVLYYYPDIEELVLEAINLSMHRFSEERARMLEALDDDPALRLVRMIEAGLPVDGDDVEVRLFCQLGGAAGSNVLAATLLTSLYDRQVSLYQVVLEQGRARGVFSPEGSMLAAARNIVALEDAYGYRIVAGHGAIDRRAAVELVLAYARTVTGHALPAAETPATSH</sequence>
<protein>
    <submittedName>
        <fullName evidence="6">HTH-type transcriptional regulator BetI</fullName>
    </submittedName>
</protein>
<dbReference type="Proteomes" id="UP000693892">
    <property type="component" value="Unassembled WGS sequence"/>
</dbReference>
<keyword evidence="7" id="KW-1185">Reference proteome</keyword>
<feature type="DNA-binding region" description="H-T-H motif" evidence="4">
    <location>
        <begin position="31"/>
        <end position="50"/>
    </location>
</feature>
<dbReference type="GO" id="GO:0000976">
    <property type="term" value="F:transcription cis-regulatory region binding"/>
    <property type="evidence" value="ECO:0007669"/>
    <property type="project" value="TreeGrafter"/>
</dbReference>
<dbReference type="Pfam" id="PF00440">
    <property type="entry name" value="TetR_N"/>
    <property type="match status" value="1"/>
</dbReference>
<gene>
    <name evidence="6" type="primary">betI_2</name>
    <name evidence="6" type="ORF">LEUCIP111803_00949</name>
</gene>
<name>A0A916JYI1_9MICO</name>
<proteinExistence type="predicted"/>
<dbReference type="GO" id="GO:0003700">
    <property type="term" value="F:DNA-binding transcription factor activity"/>
    <property type="evidence" value="ECO:0007669"/>
    <property type="project" value="TreeGrafter"/>
</dbReference>
<keyword evidence="2 4" id="KW-0238">DNA-binding</keyword>
<dbReference type="PROSITE" id="PS50977">
    <property type="entry name" value="HTH_TETR_2"/>
    <property type="match status" value="1"/>
</dbReference>
<reference evidence="6" key="1">
    <citation type="submission" date="2021-06" db="EMBL/GenBank/DDBJ databases">
        <authorList>
            <person name="Criscuolo A."/>
        </authorList>
    </citation>
    <scope>NUCLEOTIDE SEQUENCE</scope>
    <source>
        <strain evidence="6">CIP111803</strain>
    </source>
</reference>
<comment type="caution">
    <text evidence="6">The sequence shown here is derived from an EMBL/GenBank/DDBJ whole genome shotgun (WGS) entry which is preliminary data.</text>
</comment>
<evidence type="ECO:0000256" key="2">
    <source>
        <dbReference type="ARBA" id="ARBA00023125"/>
    </source>
</evidence>
<organism evidence="6 7">
    <name type="scientific">Leucobacter soli</name>
    <dbReference type="NCBI Taxonomy" id="2812850"/>
    <lineage>
        <taxon>Bacteria</taxon>
        <taxon>Bacillati</taxon>
        <taxon>Actinomycetota</taxon>
        <taxon>Actinomycetes</taxon>
        <taxon>Micrococcales</taxon>
        <taxon>Microbacteriaceae</taxon>
        <taxon>Leucobacter</taxon>
    </lineage>
</organism>
<keyword evidence="1" id="KW-0805">Transcription regulation</keyword>
<evidence type="ECO:0000259" key="5">
    <source>
        <dbReference type="PROSITE" id="PS50977"/>
    </source>
</evidence>
<dbReference type="InterPro" id="IPR001647">
    <property type="entry name" value="HTH_TetR"/>
</dbReference>
<dbReference type="RefSeq" id="WP_218114570.1">
    <property type="nucleotide sequence ID" value="NZ_CAJVAP010000008.1"/>
</dbReference>
<dbReference type="PANTHER" id="PTHR30055">
    <property type="entry name" value="HTH-TYPE TRANSCRIPTIONAL REGULATOR RUTR"/>
    <property type="match status" value="1"/>
</dbReference>
<dbReference type="AlphaFoldDB" id="A0A916JYI1"/>